<keyword evidence="2" id="KW-1185">Reference proteome</keyword>
<comment type="caution">
    <text evidence="1">The sequence shown here is derived from an EMBL/GenBank/DDBJ whole genome shotgun (WGS) entry which is preliminary data.</text>
</comment>
<gene>
    <name evidence="1" type="ORF">CSAL01_00754</name>
</gene>
<dbReference type="EMBL" id="JFFI01002660">
    <property type="protein sequence ID" value="KXH27587.1"/>
    <property type="molecule type" value="Genomic_DNA"/>
</dbReference>
<name>A0A135RVR5_9PEZI</name>
<evidence type="ECO:0000313" key="2">
    <source>
        <dbReference type="Proteomes" id="UP000070121"/>
    </source>
</evidence>
<dbReference type="OrthoDB" id="5193915at2759"/>
<sequence>MATGSAERYGTEKFELHIVPDMQVDGAYDEANYQTFTGSSIFLHTATVIDFNGDPAEVIGGAVKCGMVAIQAAYKEPSMKRFVLTSSASTLMPLKNENFFALKGQTVDVDTYDHDAKELAWAPPP</sequence>
<dbReference type="InterPro" id="IPR036291">
    <property type="entry name" value="NAD(P)-bd_dom_sf"/>
</dbReference>
<dbReference type="SUPFAM" id="SSF51735">
    <property type="entry name" value="NAD(P)-binding Rossmann-fold domains"/>
    <property type="match status" value="1"/>
</dbReference>
<dbReference type="STRING" id="1209931.A0A135RVR5"/>
<proteinExistence type="predicted"/>
<dbReference type="Proteomes" id="UP000070121">
    <property type="component" value="Unassembled WGS sequence"/>
</dbReference>
<reference evidence="1 2" key="1">
    <citation type="submission" date="2014-02" db="EMBL/GenBank/DDBJ databases">
        <title>The genome sequence of Colletotrichum salicis CBS 607.94.</title>
        <authorList>
            <person name="Baroncelli R."/>
            <person name="Thon M.R."/>
        </authorList>
    </citation>
    <scope>NUCLEOTIDE SEQUENCE [LARGE SCALE GENOMIC DNA]</scope>
    <source>
        <strain evidence="1 2">CBS 607.94</strain>
    </source>
</reference>
<dbReference type="Gene3D" id="3.40.50.720">
    <property type="entry name" value="NAD(P)-binding Rossmann-like Domain"/>
    <property type="match status" value="1"/>
</dbReference>
<dbReference type="AlphaFoldDB" id="A0A135RVR5"/>
<protein>
    <submittedName>
        <fullName evidence="1">Aldehyde reductase II</fullName>
    </submittedName>
</protein>
<accession>A0A135RVR5</accession>
<evidence type="ECO:0000313" key="1">
    <source>
        <dbReference type="EMBL" id="KXH27587.1"/>
    </source>
</evidence>
<organism evidence="1 2">
    <name type="scientific">Colletotrichum salicis</name>
    <dbReference type="NCBI Taxonomy" id="1209931"/>
    <lineage>
        <taxon>Eukaryota</taxon>
        <taxon>Fungi</taxon>
        <taxon>Dikarya</taxon>
        <taxon>Ascomycota</taxon>
        <taxon>Pezizomycotina</taxon>
        <taxon>Sordariomycetes</taxon>
        <taxon>Hypocreomycetidae</taxon>
        <taxon>Glomerellales</taxon>
        <taxon>Glomerellaceae</taxon>
        <taxon>Colletotrichum</taxon>
        <taxon>Colletotrichum acutatum species complex</taxon>
    </lineage>
</organism>